<name>A0A0S2F4U9_LYSAN</name>
<dbReference type="EMBL" id="CP011129">
    <property type="protein sequence ID" value="ALN78477.1"/>
    <property type="molecule type" value="Genomic_DNA"/>
</dbReference>
<feature type="transmembrane region" description="Helical" evidence="1">
    <location>
        <begin position="29"/>
        <end position="52"/>
    </location>
</feature>
<dbReference type="CDD" id="cd03396">
    <property type="entry name" value="PAP2_like_6"/>
    <property type="match status" value="1"/>
</dbReference>
<evidence type="ECO:0000313" key="4">
    <source>
        <dbReference type="Proteomes" id="UP000060787"/>
    </source>
</evidence>
<keyword evidence="1" id="KW-0812">Transmembrane</keyword>
<dbReference type="RefSeq" id="WP_057916275.1">
    <property type="nucleotide sequence ID" value="NZ_CP011129.1"/>
</dbReference>
<organism evidence="3 4">
    <name type="scientific">Lysobacter antibioticus</name>
    <dbReference type="NCBI Taxonomy" id="84531"/>
    <lineage>
        <taxon>Bacteria</taxon>
        <taxon>Pseudomonadati</taxon>
        <taxon>Pseudomonadota</taxon>
        <taxon>Gammaproteobacteria</taxon>
        <taxon>Lysobacterales</taxon>
        <taxon>Lysobacteraceae</taxon>
        <taxon>Lysobacter</taxon>
    </lineage>
</organism>
<feature type="transmembrane region" description="Helical" evidence="1">
    <location>
        <begin position="221"/>
        <end position="238"/>
    </location>
</feature>
<feature type="transmembrane region" description="Helical" evidence="1">
    <location>
        <begin position="167"/>
        <end position="185"/>
    </location>
</feature>
<feature type="transmembrane region" description="Helical" evidence="1">
    <location>
        <begin position="82"/>
        <end position="99"/>
    </location>
</feature>
<proteinExistence type="predicted"/>
<dbReference type="KEGG" id="lab:LA76x_0315"/>
<dbReference type="InterPro" id="IPR000326">
    <property type="entry name" value="PAP2/HPO"/>
</dbReference>
<feature type="domain" description="Phosphatidic acid phosphatase type 2/haloperoxidase" evidence="2">
    <location>
        <begin position="110"/>
        <end position="238"/>
    </location>
</feature>
<keyword evidence="4" id="KW-1185">Reference proteome</keyword>
<dbReference type="Pfam" id="PF01569">
    <property type="entry name" value="PAP2"/>
    <property type="match status" value="1"/>
</dbReference>
<dbReference type="PATRIC" id="fig|84531.8.peg.321"/>
<dbReference type="AlphaFoldDB" id="A0A0S2F4U9"/>
<accession>A0A0S2F4U9</accession>
<gene>
    <name evidence="3" type="ORF">LA76x_0315</name>
</gene>
<reference evidence="3 4" key="1">
    <citation type="journal article" date="2015" name="BMC Genomics">
        <title>Comparative genomics and metabolic profiling of the genus Lysobacter.</title>
        <authorList>
            <person name="de Bruijn I."/>
            <person name="Cheng X."/>
            <person name="de Jager V."/>
            <person name="Exposito R.G."/>
            <person name="Watrous J."/>
            <person name="Patel N."/>
            <person name="Postma J."/>
            <person name="Dorrestein P.C."/>
            <person name="Kobayashi D."/>
            <person name="Raaijmakers J.M."/>
        </authorList>
    </citation>
    <scope>NUCLEOTIDE SEQUENCE [LARGE SCALE GENOMIC DNA]</scope>
    <source>
        <strain evidence="3 4">76</strain>
    </source>
</reference>
<dbReference type="InterPro" id="IPR036938">
    <property type="entry name" value="PAP2/HPO_sf"/>
</dbReference>
<dbReference type="eggNOG" id="COG3907">
    <property type="taxonomic scope" value="Bacteria"/>
</dbReference>
<keyword evidence="1" id="KW-1133">Transmembrane helix</keyword>
<keyword evidence="1" id="KW-0472">Membrane</keyword>
<feature type="transmembrane region" description="Helical" evidence="1">
    <location>
        <begin position="192"/>
        <end position="209"/>
    </location>
</feature>
<protein>
    <submittedName>
        <fullName evidence="3">PAP2 superfamily protein</fullName>
    </submittedName>
</protein>
<feature type="transmembrane region" description="Helical" evidence="1">
    <location>
        <begin position="111"/>
        <end position="130"/>
    </location>
</feature>
<dbReference type="STRING" id="84531.LA76x_0315"/>
<sequence length="259" mass="28659">MNHSAYFLARSALLPPHDPTHRRFLRTHLAAPLLLWFALTAWAMTGGDFWLADRFYAWQGGRWALQNAYLTEQLVHRFGRDASTAAWFGVLALWIVARLRPGLSEWRRPLAYLLLSTVLAIALVSALKSLTDMDCPWDLSRYGGVNEFFGLFSQRPSGLARGRCFPAGHASAGYAWVALYFFFLAVQPRLRWLGLSVGLGLGLLFGFAQQLRGAHFLSHDLWTLGIAWSAALTLYLAMAPPKHAAPAAVALPLAPGAGR</sequence>
<evidence type="ECO:0000256" key="1">
    <source>
        <dbReference type="SAM" id="Phobius"/>
    </source>
</evidence>
<dbReference type="Proteomes" id="UP000060787">
    <property type="component" value="Chromosome"/>
</dbReference>
<evidence type="ECO:0000313" key="3">
    <source>
        <dbReference type="EMBL" id="ALN78477.1"/>
    </source>
</evidence>
<dbReference type="SUPFAM" id="SSF48317">
    <property type="entry name" value="Acid phosphatase/Vanadium-dependent haloperoxidase"/>
    <property type="match status" value="1"/>
</dbReference>
<evidence type="ECO:0000259" key="2">
    <source>
        <dbReference type="Pfam" id="PF01569"/>
    </source>
</evidence>